<evidence type="ECO:0008006" key="14">
    <source>
        <dbReference type="Google" id="ProtNLM"/>
    </source>
</evidence>
<proteinExistence type="predicted"/>
<evidence type="ECO:0000256" key="5">
    <source>
        <dbReference type="ARBA" id="ARBA00022692"/>
    </source>
</evidence>
<dbReference type="Proteomes" id="UP000190229">
    <property type="component" value="Unassembled WGS sequence"/>
</dbReference>
<protein>
    <recommendedName>
        <fullName evidence="14">RnfABCDGE type electron transport complex subunit D</fullName>
    </recommendedName>
</protein>
<reference evidence="10 12" key="1">
    <citation type="submission" date="2016-02" db="EMBL/GenBank/DDBJ databases">
        <title>Draft genome sequence of Acidibacillus ferrooxidans SLC66.</title>
        <authorList>
            <person name="Oliveira G."/>
            <person name="Nancucheo I."/>
            <person name="Dall'Agnol H."/>
            <person name="Johnson B."/>
            <person name="Oliveira R."/>
            <person name="Nunes G.L."/>
            <person name="Tzotzos G."/>
            <person name="Orellana S.C."/>
            <person name="Salim A.C."/>
            <person name="Araujo F.M."/>
        </authorList>
    </citation>
    <scope>NUCLEOTIDE SEQUENCE [LARGE SCALE GENOMIC DNA]</scope>
    <source>
        <strain evidence="10 12">SLC66</strain>
    </source>
</reference>
<keyword evidence="1" id="KW-0813">Transport</keyword>
<dbReference type="GO" id="GO:0055085">
    <property type="term" value="P:transmembrane transport"/>
    <property type="evidence" value="ECO:0007669"/>
    <property type="project" value="InterPro"/>
</dbReference>
<keyword evidence="3" id="KW-0285">Flavoprotein</keyword>
<evidence type="ECO:0000256" key="6">
    <source>
        <dbReference type="ARBA" id="ARBA00022967"/>
    </source>
</evidence>
<dbReference type="STRING" id="1765683.B2M26_13355"/>
<feature type="transmembrane region" description="Helical" evidence="9">
    <location>
        <begin position="140"/>
        <end position="161"/>
    </location>
</feature>
<keyword evidence="5 9" id="KW-0812">Transmembrane</keyword>
<dbReference type="EMBL" id="MWPS01000043">
    <property type="protein sequence ID" value="OPG15133.1"/>
    <property type="molecule type" value="Genomic_DNA"/>
</dbReference>
<feature type="transmembrane region" description="Helical" evidence="9">
    <location>
        <begin position="232"/>
        <end position="265"/>
    </location>
</feature>
<dbReference type="RefSeq" id="WP_067560815.1">
    <property type="nucleotide sequence ID" value="NZ_LSUQ01000003.1"/>
</dbReference>
<feature type="transmembrane region" description="Helical" evidence="9">
    <location>
        <begin position="173"/>
        <end position="193"/>
    </location>
</feature>
<evidence type="ECO:0000256" key="1">
    <source>
        <dbReference type="ARBA" id="ARBA00022448"/>
    </source>
</evidence>
<dbReference type="Pfam" id="PF03116">
    <property type="entry name" value="NQR2_RnfD_RnfE"/>
    <property type="match status" value="1"/>
</dbReference>
<feature type="transmembrane region" description="Helical" evidence="9">
    <location>
        <begin position="95"/>
        <end position="112"/>
    </location>
</feature>
<evidence type="ECO:0000256" key="7">
    <source>
        <dbReference type="ARBA" id="ARBA00022989"/>
    </source>
</evidence>
<sequence>MSEIERERRAPQPSFERFIKTPKGTVMAILVGMTMIAALRPQDHFGLVNALVAALTGVVVDGAVALIMKRGKWFSDGGIITGLIVADVLSQTTPLPWIVAITAIALLSKHLLKMGRKPLFNPAAFGLLIATFILQSGQSWWGSLALMPTWLTFVVIIAGIFMTIRVNKFPQVAAYLGTYFGLLFIMAIFHLGLPNDTPADALRVPFVNTALFLAFFMVTDPPTSPASYGQQVVFGVVTAVVGTIIFATVGGLAYPLIGLLVANVWKAIWSLRSSRQKDASRAKGRAYAPQASNS</sequence>
<evidence type="ECO:0000256" key="4">
    <source>
        <dbReference type="ARBA" id="ARBA00022643"/>
    </source>
</evidence>
<reference evidence="11 13" key="2">
    <citation type="submission" date="2017-02" db="EMBL/GenBank/DDBJ databases">
        <title>Draft genome of Acidibacillus ferrooxidans Huett2.</title>
        <authorList>
            <person name="Schopf S."/>
        </authorList>
    </citation>
    <scope>NUCLEOTIDE SEQUENCE [LARGE SCALE GENOMIC DNA]</scope>
    <source>
        <strain evidence="11 13">Huett2</strain>
    </source>
</reference>
<keyword evidence="6" id="KW-1278">Translocase</keyword>
<keyword evidence="7 9" id="KW-1133">Transmembrane helix</keyword>
<keyword evidence="13" id="KW-1185">Reference proteome</keyword>
<keyword evidence="8 9" id="KW-0472">Membrane</keyword>
<evidence type="ECO:0000313" key="10">
    <source>
        <dbReference type="EMBL" id="OAG95143.1"/>
    </source>
</evidence>
<accession>A0A162U2R8</accession>
<evidence type="ECO:0000313" key="13">
    <source>
        <dbReference type="Proteomes" id="UP000190229"/>
    </source>
</evidence>
<name>A0A162U2R8_9BACL</name>
<dbReference type="Proteomes" id="UP000077421">
    <property type="component" value="Unassembled WGS sequence"/>
</dbReference>
<keyword evidence="2" id="KW-0597">Phosphoprotein</keyword>
<dbReference type="InterPro" id="IPR004338">
    <property type="entry name" value="NqrB/RnfD"/>
</dbReference>
<evidence type="ECO:0000256" key="9">
    <source>
        <dbReference type="SAM" id="Phobius"/>
    </source>
</evidence>
<dbReference type="OrthoDB" id="260854at2"/>
<evidence type="ECO:0000256" key="2">
    <source>
        <dbReference type="ARBA" id="ARBA00022553"/>
    </source>
</evidence>
<evidence type="ECO:0000256" key="8">
    <source>
        <dbReference type="ARBA" id="ARBA00023136"/>
    </source>
</evidence>
<evidence type="ECO:0000313" key="12">
    <source>
        <dbReference type="Proteomes" id="UP000077421"/>
    </source>
</evidence>
<evidence type="ECO:0000256" key="3">
    <source>
        <dbReference type="ARBA" id="ARBA00022630"/>
    </source>
</evidence>
<evidence type="ECO:0000313" key="11">
    <source>
        <dbReference type="EMBL" id="OPG15133.1"/>
    </source>
</evidence>
<comment type="caution">
    <text evidence="10">The sequence shown here is derived from an EMBL/GenBank/DDBJ whole genome shotgun (WGS) entry which is preliminary data.</text>
</comment>
<keyword evidence="4" id="KW-0288">FMN</keyword>
<gene>
    <name evidence="10" type="ORF">AYW79_01500</name>
    <name evidence="11" type="ORF">B2M26_13355</name>
</gene>
<feature type="transmembrane region" description="Helical" evidence="9">
    <location>
        <begin position="45"/>
        <end position="66"/>
    </location>
</feature>
<feature type="transmembrane region" description="Helical" evidence="9">
    <location>
        <begin position="119"/>
        <end position="134"/>
    </location>
</feature>
<organism evidence="10 12">
    <name type="scientific">Ferroacidibacillus organovorans</name>
    <dbReference type="NCBI Taxonomy" id="1765683"/>
    <lineage>
        <taxon>Bacteria</taxon>
        <taxon>Bacillati</taxon>
        <taxon>Bacillota</taxon>
        <taxon>Bacilli</taxon>
        <taxon>Bacillales</taxon>
        <taxon>Alicyclobacillaceae</taxon>
        <taxon>Ferroacidibacillus</taxon>
    </lineage>
</organism>
<dbReference type="AlphaFoldDB" id="A0A162U2R8"/>
<dbReference type="EMBL" id="LSUQ01000003">
    <property type="protein sequence ID" value="OAG95143.1"/>
    <property type="molecule type" value="Genomic_DNA"/>
</dbReference>
<dbReference type="GO" id="GO:0016020">
    <property type="term" value="C:membrane"/>
    <property type="evidence" value="ECO:0007669"/>
    <property type="project" value="InterPro"/>
</dbReference>